<dbReference type="GO" id="GO:0019903">
    <property type="term" value="F:protein phosphatase binding"/>
    <property type="evidence" value="ECO:0007669"/>
    <property type="project" value="TreeGrafter"/>
</dbReference>
<keyword evidence="2" id="KW-1015">Disulfide bond</keyword>
<dbReference type="AlphaFoldDB" id="A0A914XCW5"/>
<dbReference type="SUPFAM" id="SSF48726">
    <property type="entry name" value="Immunoglobulin"/>
    <property type="match status" value="3"/>
</dbReference>
<keyword evidence="6" id="KW-0732">Signal</keyword>
<dbReference type="PANTHER" id="PTHR46958">
    <property type="entry name" value="B-CELL RECEPTOR CD22"/>
    <property type="match status" value="1"/>
</dbReference>
<dbReference type="Pfam" id="PF07679">
    <property type="entry name" value="I-set"/>
    <property type="match status" value="1"/>
</dbReference>
<accession>A0A914XCW5</accession>
<dbReference type="Proteomes" id="UP000887566">
    <property type="component" value="Unplaced"/>
</dbReference>
<sequence length="380" mass="41525">MTTLVVLVCILAGCFISAHAGEPTGQPGLSVDVTEAWTKPDVVHPHKKYFVREGSLFHIQCSAPDSTKKEHRVGWIKVDTGDWSTQKVAPPSDKTARLEFTRVNASHAGRYDCVGDHTYANLSVELFVSSDAVAPAQYGPFNESESVSLVCKAEKPVWTFNGLPINDKQVTEAEEGRKLTIEKPVGPRTGVYMCSATSGGVSQSQIFHVRGVPVVSKEHSQGNKNMMEGDNAELKCDVTGYPLPSITWKKNHTESGNVTAVSAKSDKTKFSEHKGIKDAKVSVSNLEFSDSGDYICVAKSELGEVSVPVSLRVKDKLAALWPFLGIVVEVIVLVSIIFIYEKRRTSKDDLPADDEDEEEEQKKALTSGETIDVRQRGVKT</sequence>
<dbReference type="GO" id="GO:0009897">
    <property type="term" value="C:external side of plasma membrane"/>
    <property type="evidence" value="ECO:0007669"/>
    <property type="project" value="TreeGrafter"/>
</dbReference>
<keyword evidence="5" id="KW-0812">Transmembrane</keyword>
<dbReference type="GO" id="GO:0050859">
    <property type="term" value="P:negative regulation of B cell receptor signaling pathway"/>
    <property type="evidence" value="ECO:0007669"/>
    <property type="project" value="TreeGrafter"/>
</dbReference>
<dbReference type="GO" id="GO:0070062">
    <property type="term" value="C:extracellular exosome"/>
    <property type="evidence" value="ECO:0007669"/>
    <property type="project" value="TreeGrafter"/>
</dbReference>
<feature type="compositionally biased region" description="Basic and acidic residues" evidence="4">
    <location>
        <begin position="371"/>
        <end position="380"/>
    </location>
</feature>
<dbReference type="GO" id="GO:0055037">
    <property type="term" value="C:recycling endosome"/>
    <property type="evidence" value="ECO:0007669"/>
    <property type="project" value="TreeGrafter"/>
</dbReference>
<organism evidence="8 9">
    <name type="scientific">Plectus sambesii</name>
    <dbReference type="NCBI Taxonomy" id="2011161"/>
    <lineage>
        <taxon>Eukaryota</taxon>
        <taxon>Metazoa</taxon>
        <taxon>Ecdysozoa</taxon>
        <taxon>Nematoda</taxon>
        <taxon>Chromadorea</taxon>
        <taxon>Plectida</taxon>
        <taxon>Plectina</taxon>
        <taxon>Plectoidea</taxon>
        <taxon>Plectidae</taxon>
        <taxon>Plectus</taxon>
    </lineage>
</organism>
<evidence type="ECO:0000313" key="9">
    <source>
        <dbReference type="WBParaSite" id="PSAMB.scaffold7071size8278.g29550.t1"/>
    </source>
</evidence>
<keyword evidence="5" id="KW-0472">Membrane</keyword>
<evidence type="ECO:0000256" key="3">
    <source>
        <dbReference type="ARBA" id="ARBA00023319"/>
    </source>
</evidence>
<evidence type="ECO:0000259" key="7">
    <source>
        <dbReference type="PROSITE" id="PS50835"/>
    </source>
</evidence>
<dbReference type="InterPro" id="IPR013783">
    <property type="entry name" value="Ig-like_fold"/>
</dbReference>
<keyword evidence="1" id="KW-0677">Repeat</keyword>
<dbReference type="PROSITE" id="PS50835">
    <property type="entry name" value="IG_LIKE"/>
    <property type="match status" value="2"/>
</dbReference>
<evidence type="ECO:0000313" key="8">
    <source>
        <dbReference type="Proteomes" id="UP000887566"/>
    </source>
</evidence>
<feature type="chain" id="PRO_5037342079" evidence="6">
    <location>
        <begin position="21"/>
        <end position="380"/>
    </location>
</feature>
<feature type="signal peptide" evidence="6">
    <location>
        <begin position="1"/>
        <end position="20"/>
    </location>
</feature>
<dbReference type="GO" id="GO:0005769">
    <property type="term" value="C:early endosome"/>
    <property type="evidence" value="ECO:0007669"/>
    <property type="project" value="TreeGrafter"/>
</dbReference>
<feature type="region of interest" description="Disordered" evidence="4">
    <location>
        <begin position="347"/>
        <end position="380"/>
    </location>
</feature>
<evidence type="ECO:0000256" key="2">
    <source>
        <dbReference type="ARBA" id="ARBA00023157"/>
    </source>
</evidence>
<keyword evidence="5" id="KW-1133">Transmembrane helix</keyword>
<dbReference type="InterPro" id="IPR007110">
    <property type="entry name" value="Ig-like_dom"/>
</dbReference>
<keyword evidence="3" id="KW-0393">Immunoglobulin domain</keyword>
<dbReference type="SMART" id="SM00409">
    <property type="entry name" value="IG"/>
    <property type="match status" value="3"/>
</dbReference>
<dbReference type="InterPro" id="IPR003599">
    <property type="entry name" value="Ig_sub"/>
</dbReference>
<dbReference type="InterPro" id="IPR036179">
    <property type="entry name" value="Ig-like_dom_sf"/>
</dbReference>
<reference evidence="9" key="1">
    <citation type="submission" date="2022-11" db="UniProtKB">
        <authorList>
            <consortium name="WormBaseParasite"/>
        </authorList>
    </citation>
    <scope>IDENTIFICATION</scope>
</reference>
<keyword evidence="8" id="KW-1185">Reference proteome</keyword>
<dbReference type="InterPro" id="IPR013098">
    <property type="entry name" value="Ig_I-set"/>
</dbReference>
<dbReference type="Gene3D" id="2.60.40.10">
    <property type="entry name" value="Immunoglobulins"/>
    <property type="match status" value="3"/>
</dbReference>
<evidence type="ECO:0000256" key="4">
    <source>
        <dbReference type="SAM" id="MobiDB-lite"/>
    </source>
</evidence>
<protein>
    <submittedName>
        <fullName evidence="9">Ig-like domain-containing protein</fullName>
    </submittedName>
</protein>
<dbReference type="InterPro" id="IPR003598">
    <property type="entry name" value="Ig_sub2"/>
</dbReference>
<dbReference type="SMART" id="SM00408">
    <property type="entry name" value="IGc2"/>
    <property type="match status" value="3"/>
</dbReference>
<evidence type="ECO:0000256" key="5">
    <source>
        <dbReference type="SAM" id="Phobius"/>
    </source>
</evidence>
<evidence type="ECO:0000256" key="6">
    <source>
        <dbReference type="SAM" id="SignalP"/>
    </source>
</evidence>
<feature type="transmembrane region" description="Helical" evidence="5">
    <location>
        <begin position="319"/>
        <end position="340"/>
    </location>
</feature>
<dbReference type="GO" id="GO:0042609">
    <property type="term" value="F:CD4 receptor binding"/>
    <property type="evidence" value="ECO:0007669"/>
    <property type="project" value="TreeGrafter"/>
</dbReference>
<dbReference type="PANTHER" id="PTHR46958:SF1">
    <property type="entry name" value="B-CELL RECEPTOR CD22"/>
    <property type="match status" value="1"/>
</dbReference>
<dbReference type="FunFam" id="2.60.40.10:FF:000032">
    <property type="entry name" value="palladin isoform X1"/>
    <property type="match status" value="1"/>
</dbReference>
<dbReference type="GO" id="GO:0033691">
    <property type="term" value="F:sialic acid binding"/>
    <property type="evidence" value="ECO:0007669"/>
    <property type="project" value="TreeGrafter"/>
</dbReference>
<feature type="domain" description="Ig-like" evidence="7">
    <location>
        <begin position="213"/>
        <end position="306"/>
    </location>
</feature>
<evidence type="ECO:0000256" key="1">
    <source>
        <dbReference type="ARBA" id="ARBA00022737"/>
    </source>
</evidence>
<feature type="domain" description="Ig-like" evidence="7">
    <location>
        <begin position="40"/>
        <end position="129"/>
    </location>
</feature>
<proteinExistence type="predicted"/>
<name>A0A914XCW5_9BILA</name>
<dbReference type="WBParaSite" id="PSAMB.scaffold7071size8278.g29550.t1">
    <property type="protein sequence ID" value="PSAMB.scaffold7071size8278.g29550.t1"/>
    <property type="gene ID" value="PSAMB.scaffold7071size8278.g29550"/>
</dbReference>